<dbReference type="GO" id="GO:0015031">
    <property type="term" value="P:protein transport"/>
    <property type="evidence" value="ECO:0007669"/>
    <property type="project" value="UniProtKB-KW"/>
</dbReference>
<name>A0AAN7TTF3_9MYCE</name>
<dbReference type="Gene3D" id="3.40.50.1000">
    <property type="entry name" value="HAD superfamily/HAD-like"/>
    <property type="match status" value="1"/>
</dbReference>
<keyword evidence="1" id="KW-0653">Protein transport</keyword>
<feature type="region of interest" description="Disordered" evidence="2">
    <location>
        <begin position="41"/>
        <end position="90"/>
    </location>
</feature>
<dbReference type="InterPro" id="IPR004274">
    <property type="entry name" value="FCP1_dom"/>
</dbReference>
<organism evidence="4 5">
    <name type="scientific">Dictyostelium firmibasis</name>
    <dbReference type="NCBI Taxonomy" id="79012"/>
    <lineage>
        <taxon>Eukaryota</taxon>
        <taxon>Amoebozoa</taxon>
        <taxon>Evosea</taxon>
        <taxon>Eumycetozoa</taxon>
        <taxon>Dictyostelia</taxon>
        <taxon>Dictyosteliales</taxon>
        <taxon>Dictyosteliaceae</taxon>
        <taxon>Dictyostelium</taxon>
    </lineage>
</organism>
<keyword evidence="1" id="KW-0813">Transport</keyword>
<protein>
    <recommendedName>
        <fullName evidence="1">Mitochondrial import inner membrane translocase subunit TIM50</fullName>
    </recommendedName>
</protein>
<keyword evidence="5" id="KW-1185">Reference proteome</keyword>
<dbReference type="Pfam" id="PF03031">
    <property type="entry name" value="NIF"/>
    <property type="match status" value="1"/>
</dbReference>
<dbReference type="PROSITE" id="PS50969">
    <property type="entry name" value="FCP1"/>
    <property type="match status" value="1"/>
</dbReference>
<feature type="transmembrane region" description="Helical" evidence="1">
    <location>
        <begin position="95"/>
        <end position="118"/>
    </location>
</feature>
<dbReference type="EMBL" id="JAVFKY010000005">
    <property type="protein sequence ID" value="KAK5575547.1"/>
    <property type="molecule type" value="Genomic_DNA"/>
</dbReference>
<dbReference type="SUPFAM" id="SSF56784">
    <property type="entry name" value="HAD-like"/>
    <property type="match status" value="1"/>
</dbReference>
<dbReference type="SMART" id="SM00577">
    <property type="entry name" value="CPDc"/>
    <property type="match status" value="1"/>
</dbReference>
<keyword evidence="1" id="KW-0809">Transit peptide</keyword>
<evidence type="ECO:0000259" key="3">
    <source>
        <dbReference type="PROSITE" id="PS50969"/>
    </source>
</evidence>
<comment type="subunit">
    <text evidence="1">Component of the TIM23 complex.</text>
</comment>
<evidence type="ECO:0000256" key="2">
    <source>
        <dbReference type="SAM" id="MobiDB-lite"/>
    </source>
</evidence>
<feature type="compositionally biased region" description="Acidic residues" evidence="2">
    <location>
        <begin position="70"/>
        <end position="81"/>
    </location>
</feature>
<feature type="domain" description="FCP1 homology" evidence="3">
    <location>
        <begin position="183"/>
        <end position="324"/>
    </location>
</feature>
<keyword evidence="1" id="KW-0811">Translocation</keyword>
<keyword evidence="1" id="KW-0812">Transmembrane</keyword>
<evidence type="ECO:0000313" key="5">
    <source>
        <dbReference type="Proteomes" id="UP001344447"/>
    </source>
</evidence>
<keyword evidence="1" id="KW-1133">Transmembrane helix</keyword>
<feature type="compositionally biased region" description="Basic and acidic residues" evidence="2">
    <location>
        <begin position="51"/>
        <end position="69"/>
    </location>
</feature>
<dbReference type="InterPro" id="IPR036412">
    <property type="entry name" value="HAD-like_sf"/>
</dbReference>
<proteinExistence type="inferred from homology"/>
<dbReference type="GO" id="GO:0005744">
    <property type="term" value="C:TIM23 mitochondrial import inner membrane translocase complex"/>
    <property type="evidence" value="ECO:0007669"/>
    <property type="project" value="UniProtKB-UniRule"/>
</dbReference>
<keyword evidence="1" id="KW-0472">Membrane</keyword>
<comment type="caution">
    <text evidence="4">The sequence shown here is derived from an EMBL/GenBank/DDBJ whole genome shotgun (WGS) entry which is preliminary data.</text>
</comment>
<comment type="similarity">
    <text evidence="1">Belongs to the TIM50 family.</text>
</comment>
<comment type="function">
    <text evidence="1">Essential component of the TIM23 complex, a complex that mediates the translocation of transit peptide-containing proteins across the mitochondrial inner membrane.</text>
</comment>
<dbReference type="PANTHER" id="PTHR12210">
    <property type="entry name" value="DULLARD PROTEIN PHOSPHATASE"/>
    <property type="match status" value="1"/>
</dbReference>
<comment type="subcellular location">
    <subcellularLocation>
        <location evidence="1">Mitochondrion inner membrane</location>
        <topology evidence="1">Single-pass membrane protein</topology>
    </subcellularLocation>
</comment>
<accession>A0AAN7TTF3</accession>
<dbReference type="InterPro" id="IPR050365">
    <property type="entry name" value="TIM50"/>
</dbReference>
<dbReference type="Proteomes" id="UP001344447">
    <property type="component" value="Unassembled WGS sequence"/>
</dbReference>
<evidence type="ECO:0000256" key="1">
    <source>
        <dbReference type="RuleBase" id="RU365079"/>
    </source>
</evidence>
<keyword evidence="1" id="KW-0496">Mitochondrion</keyword>
<evidence type="ECO:0000313" key="4">
    <source>
        <dbReference type="EMBL" id="KAK5575547.1"/>
    </source>
</evidence>
<dbReference type="InterPro" id="IPR023214">
    <property type="entry name" value="HAD_sf"/>
</dbReference>
<dbReference type="CDD" id="cd07521">
    <property type="entry name" value="HAD_FCP1-like"/>
    <property type="match status" value="1"/>
</dbReference>
<gene>
    <name evidence="4" type="ORF">RB653_006680</name>
</gene>
<sequence length="366" mass="42756">MILNKVARCYGKQIGFFSNGRIQITKQNQSLYLVGTKRFFTTQQQPPQTPKQEEPNSKQKNTEDKKTEENEKENEDEEKPQEEEPKKSKYSLPPAVTAVTSTFFLGVIVASTFGYITYNFKKDISEEERYRLNSIESAVYEKIAEPFREFFDNIFENLRTKYEFFDMLFGPGKIHKIIPPPLPGGKKYTLVIDIDALTEITKTSKYPTLYKRAGLDFFLENLRKDYEIYLYFNANIPQNKIEQLNFKIDTNGKYFTGLLYPETGLKERNQFTKKLEMLDRDPSKVIFIDAASPYQHPNVINIGKFKSNSKDRLLVELLPILENFTKKNIEDVRPEIAQFQDIQNKSLSKMLEDYTSTKGINHRQKK</sequence>
<reference evidence="4 5" key="1">
    <citation type="submission" date="2023-11" db="EMBL/GenBank/DDBJ databases">
        <title>Dfirmibasis_genome.</title>
        <authorList>
            <person name="Edelbroek B."/>
            <person name="Kjellin J."/>
            <person name="Jerlstrom-Hultqvist J."/>
            <person name="Soderbom F."/>
        </authorList>
    </citation>
    <scope>NUCLEOTIDE SEQUENCE [LARGE SCALE GENOMIC DNA]</scope>
    <source>
        <strain evidence="4 5">TNS-C-14</strain>
    </source>
</reference>
<dbReference type="AlphaFoldDB" id="A0AAN7TTF3"/>